<dbReference type="OrthoDB" id="7273451at2"/>
<protein>
    <recommendedName>
        <fullName evidence="3">Methyltransferase family protein</fullName>
    </recommendedName>
</protein>
<gene>
    <name evidence="1" type="ORF">GCM10011316_17820</name>
</gene>
<reference evidence="1" key="2">
    <citation type="submission" date="2020-09" db="EMBL/GenBank/DDBJ databases">
        <authorList>
            <person name="Sun Q."/>
            <person name="Zhou Y."/>
        </authorList>
    </citation>
    <scope>NUCLEOTIDE SEQUENCE</scope>
    <source>
        <strain evidence="1">CGMCC 1.12426</strain>
    </source>
</reference>
<reference evidence="1" key="1">
    <citation type="journal article" date="2014" name="Int. J. Syst. Evol. Microbiol.">
        <title>Complete genome sequence of Corynebacterium casei LMG S-19264T (=DSM 44701T), isolated from a smear-ripened cheese.</title>
        <authorList>
            <consortium name="US DOE Joint Genome Institute (JGI-PGF)"/>
            <person name="Walter F."/>
            <person name="Albersmeier A."/>
            <person name="Kalinowski J."/>
            <person name="Ruckert C."/>
        </authorList>
    </citation>
    <scope>NUCLEOTIDE SEQUENCE</scope>
    <source>
        <strain evidence="1">CGMCC 1.12426</strain>
    </source>
</reference>
<evidence type="ECO:0008006" key="3">
    <source>
        <dbReference type="Google" id="ProtNLM"/>
    </source>
</evidence>
<dbReference type="RefSeq" id="WP_150496108.1">
    <property type="nucleotide sequence ID" value="NZ_BMFA01000005.1"/>
</dbReference>
<comment type="caution">
    <text evidence="1">The sequence shown here is derived from an EMBL/GenBank/DDBJ whole genome shotgun (WGS) entry which is preliminary data.</text>
</comment>
<dbReference type="AlphaFoldDB" id="A0A916X027"/>
<proteinExistence type="predicted"/>
<accession>A0A916X027</accession>
<dbReference type="InterPro" id="IPR029063">
    <property type="entry name" value="SAM-dependent_MTases_sf"/>
</dbReference>
<evidence type="ECO:0000313" key="1">
    <source>
        <dbReference type="EMBL" id="GGB46166.1"/>
    </source>
</evidence>
<evidence type="ECO:0000313" key="2">
    <source>
        <dbReference type="Proteomes" id="UP000605148"/>
    </source>
</evidence>
<dbReference type="SUPFAM" id="SSF53335">
    <property type="entry name" value="S-adenosyl-L-methionine-dependent methyltransferases"/>
    <property type="match status" value="1"/>
</dbReference>
<name>A0A916X027_9HYPH</name>
<organism evidence="1 2">
    <name type="scientific">Roseibium aquae</name>
    <dbReference type="NCBI Taxonomy" id="1323746"/>
    <lineage>
        <taxon>Bacteria</taxon>
        <taxon>Pseudomonadati</taxon>
        <taxon>Pseudomonadota</taxon>
        <taxon>Alphaproteobacteria</taxon>
        <taxon>Hyphomicrobiales</taxon>
        <taxon>Stappiaceae</taxon>
        <taxon>Roseibium</taxon>
    </lineage>
</organism>
<dbReference type="Proteomes" id="UP000605148">
    <property type="component" value="Unassembled WGS sequence"/>
</dbReference>
<dbReference type="Gene3D" id="3.40.50.150">
    <property type="entry name" value="Vaccinia Virus protein VP39"/>
    <property type="match status" value="1"/>
</dbReference>
<dbReference type="EMBL" id="BMFA01000005">
    <property type="protein sequence ID" value="GGB46166.1"/>
    <property type="molecule type" value="Genomic_DNA"/>
</dbReference>
<sequence>MSGFSADWLALREPFDLKARNAEVETAFENALPAGEVTVLDLASGAGSTVAALDQRLRAGGRSSLSWILTDNDAGLLGHAKDRYANVGTTRVSVRQADLALELERLPFSDVDAVTTSAFLDLVDHRFVERLAGCVIAHRQPFLASLSYDGRTQITPGHAYDTIVVEAVNRHQKTDKGFGAALGPDAADFAIGLFQSAGLTVIRGHSDWLIPPGAAAIQMELISGWRAAAGEMDLAADLLSAWFEDRMRLVGEARLSIRVGHIDFAVMPS</sequence>
<keyword evidence="2" id="KW-1185">Reference proteome</keyword>